<proteinExistence type="predicted"/>
<dbReference type="PROSITE" id="PS01124">
    <property type="entry name" value="HTH_ARAC_FAMILY_2"/>
    <property type="match status" value="1"/>
</dbReference>
<evidence type="ECO:0000313" key="5">
    <source>
        <dbReference type="Proteomes" id="UP000029549"/>
    </source>
</evidence>
<dbReference type="SMART" id="SM00342">
    <property type="entry name" value="HTH_ARAC"/>
    <property type="match status" value="1"/>
</dbReference>
<accession>A0A0E3CFK2</accession>
<keyword evidence="3" id="KW-0804">Transcription</keyword>
<dbReference type="SUPFAM" id="SSF52317">
    <property type="entry name" value="Class I glutamine amidotransferase-like"/>
    <property type="match status" value="1"/>
</dbReference>
<dbReference type="EMBL" id="AWTP01000116">
    <property type="protein sequence ID" value="KGH10305.1"/>
    <property type="molecule type" value="Genomic_DNA"/>
</dbReference>
<dbReference type="GO" id="GO:0003700">
    <property type="term" value="F:DNA-binding transcription factor activity"/>
    <property type="evidence" value="ECO:0007669"/>
    <property type="project" value="InterPro"/>
</dbReference>
<name>A0A0E3CFK2_9BURK</name>
<evidence type="ECO:0000256" key="2">
    <source>
        <dbReference type="ARBA" id="ARBA00023125"/>
    </source>
</evidence>
<evidence type="ECO:0000256" key="3">
    <source>
        <dbReference type="ARBA" id="ARBA00023163"/>
    </source>
</evidence>
<dbReference type="PANTHER" id="PTHR46796">
    <property type="entry name" value="HTH-TYPE TRANSCRIPTIONAL ACTIVATOR RHAS-RELATED"/>
    <property type="match status" value="1"/>
</dbReference>
<dbReference type="Proteomes" id="UP000029549">
    <property type="component" value="Unassembled WGS sequence"/>
</dbReference>
<dbReference type="InterPro" id="IPR009057">
    <property type="entry name" value="Homeodomain-like_sf"/>
</dbReference>
<dbReference type="InterPro" id="IPR050204">
    <property type="entry name" value="AraC_XylS_family_regulators"/>
</dbReference>
<gene>
    <name evidence="4" type="ORF">P608_15490</name>
</gene>
<dbReference type="Pfam" id="PF01965">
    <property type="entry name" value="DJ-1_PfpI"/>
    <property type="match status" value="1"/>
</dbReference>
<dbReference type="Pfam" id="PF12833">
    <property type="entry name" value="HTH_18"/>
    <property type="match status" value="1"/>
</dbReference>
<dbReference type="Gene3D" id="3.40.50.880">
    <property type="match status" value="1"/>
</dbReference>
<dbReference type="SUPFAM" id="SSF46689">
    <property type="entry name" value="Homeodomain-like"/>
    <property type="match status" value="1"/>
</dbReference>
<keyword evidence="5" id="KW-1185">Reference proteome</keyword>
<keyword evidence="1" id="KW-0805">Transcription regulation</keyword>
<dbReference type="RefSeq" id="WP_034395640.1">
    <property type="nucleotide sequence ID" value="NZ_AWTM01000084.1"/>
</dbReference>
<protein>
    <submittedName>
        <fullName evidence="4">AraC family transcriptional regulator</fullName>
    </submittedName>
</protein>
<dbReference type="InterPro" id="IPR029062">
    <property type="entry name" value="Class_I_gatase-like"/>
</dbReference>
<dbReference type="AlphaFoldDB" id="A0A0E3CFK2"/>
<dbReference type="PANTHER" id="PTHR46796:SF13">
    <property type="entry name" value="HTH-TYPE TRANSCRIPTIONAL ACTIVATOR RHAS"/>
    <property type="match status" value="1"/>
</dbReference>
<evidence type="ECO:0000313" key="4">
    <source>
        <dbReference type="EMBL" id="KGH10305.1"/>
    </source>
</evidence>
<accession>A0A0K6IDY7</accession>
<dbReference type="InterPro" id="IPR002818">
    <property type="entry name" value="DJ-1/PfpI"/>
</dbReference>
<keyword evidence="2" id="KW-0238">DNA-binding</keyword>
<comment type="caution">
    <text evidence="4">The sequence shown here is derived from an EMBL/GenBank/DDBJ whole genome shotgun (WGS) entry which is preliminary data.</text>
</comment>
<dbReference type="GO" id="GO:0043565">
    <property type="term" value="F:sequence-specific DNA binding"/>
    <property type="evidence" value="ECO:0007669"/>
    <property type="project" value="InterPro"/>
</dbReference>
<dbReference type="Gene3D" id="1.10.10.60">
    <property type="entry name" value="Homeodomain-like"/>
    <property type="match status" value="1"/>
</dbReference>
<dbReference type="InterPro" id="IPR018060">
    <property type="entry name" value="HTH_AraC"/>
</dbReference>
<evidence type="ECO:0000256" key="1">
    <source>
        <dbReference type="ARBA" id="ARBA00023015"/>
    </source>
</evidence>
<organism evidence="4 5">
    <name type="scientific">Comamonas thiooxydans</name>
    <dbReference type="NCBI Taxonomy" id="363952"/>
    <lineage>
        <taxon>Bacteria</taxon>
        <taxon>Pseudomonadati</taxon>
        <taxon>Pseudomonadota</taxon>
        <taxon>Betaproteobacteria</taxon>
        <taxon>Burkholderiales</taxon>
        <taxon>Comamonadaceae</taxon>
        <taxon>Comamonas</taxon>
    </lineage>
</organism>
<reference evidence="4 5" key="1">
    <citation type="submission" date="2013-09" db="EMBL/GenBank/DDBJ databases">
        <title>High correlation between genotypes and phenotypes of environmental bacteria Comamonas testosteroni strains.</title>
        <authorList>
            <person name="Liu L."/>
            <person name="Zhu W."/>
            <person name="Xia X."/>
            <person name="Xu B."/>
            <person name="Luo M."/>
            <person name="Wang G."/>
        </authorList>
    </citation>
    <scope>NUCLEOTIDE SEQUENCE [LARGE SCALE GENOMIC DNA]</scope>
    <source>
        <strain evidence="4 5">DF2</strain>
    </source>
</reference>
<sequence>MPDFTSQMKPFRLALLLYPECMPAGLFSVADMVRAANLRARRMVCDVIWAGVDTTPVTTWQGPSIAPKTCLHEVRADAVVVPGLWLSSASDLRAPLQKLAPVIRALRELPKETQVWSYCAGVLPVAASGRLHGQRATATWWLRESLQTSFPHVEWSFDDPMIISEGLLTAAGAHGYLPLVQHMLTKRLDPTELRDLQNLLMLPRPAVLHAAFANLELITLTDESLRHAQVIVQRSPAGELRLPTLAAQLHISSRTLARRVHEHTGLAAAQWMRRIKLRQVAEALCETQQPLKRIVDDLGFASEASLIRAFRQATGMTPVAYRTAHA</sequence>